<dbReference type="GO" id="GO:0055129">
    <property type="term" value="P:L-proline biosynthetic process"/>
    <property type="evidence" value="ECO:0007669"/>
    <property type="project" value="TreeGrafter"/>
</dbReference>
<dbReference type="PANTHER" id="PTHR11645">
    <property type="entry name" value="PYRROLINE-5-CARBOXYLATE REDUCTASE"/>
    <property type="match status" value="1"/>
</dbReference>
<dbReference type="PANTHER" id="PTHR11645:SF13">
    <property type="entry name" value="PYRROLINE-5-CARBOXYLATE REDUCTASE CATALYTIC N-TERMINAL DOMAIN-CONTAINING PROTEIN"/>
    <property type="match status" value="1"/>
</dbReference>
<dbReference type="AlphaFoldDB" id="A0A813KEN7"/>
<sequence length="318" mass="33367">MAPKKAPNTNTSMAAAGKNDALPASIGLVGVGTMGAAVIRGLCSPSPGDLMQRIPKFVISPRNAKKAAELAADFPEHITIAKSNQEVVDLVECVMVAVLKGQVEEVISGLKFRAGQQVLSLVAGFSLSRLQELAVPATECATAIPLPAVARRKGATLVYPPKAFAKAIFEPLGTCVCVENDAHFKRMLCVSCIMGDFYKRQLTISSWLASGGVPEADAAAWTGATFATFAADSCQAGPSTFKHLVEEQTPGGLNEFAWRAQEEDGSYNSLLLSLNAVHHRVVTGAADPALAPAVKRSSSRSVKSPSLLEWMGSLCGNA</sequence>
<dbReference type="GO" id="GO:0004735">
    <property type="term" value="F:pyrroline-5-carboxylate reductase activity"/>
    <property type="evidence" value="ECO:0007669"/>
    <property type="project" value="TreeGrafter"/>
</dbReference>
<evidence type="ECO:0000256" key="1">
    <source>
        <dbReference type="ARBA" id="ARBA00005525"/>
    </source>
</evidence>
<dbReference type="Proteomes" id="UP000626109">
    <property type="component" value="Unassembled WGS sequence"/>
</dbReference>
<dbReference type="InterPro" id="IPR036291">
    <property type="entry name" value="NAD(P)-bd_dom_sf"/>
</dbReference>
<dbReference type="SUPFAM" id="SSF51735">
    <property type="entry name" value="NAD(P)-binding Rossmann-fold domains"/>
    <property type="match status" value="1"/>
</dbReference>
<dbReference type="Gene3D" id="3.40.50.720">
    <property type="entry name" value="NAD(P)-binding Rossmann-like Domain"/>
    <property type="match status" value="1"/>
</dbReference>
<dbReference type="InterPro" id="IPR028939">
    <property type="entry name" value="P5C_Rdtase_cat_N"/>
</dbReference>
<evidence type="ECO:0000259" key="2">
    <source>
        <dbReference type="Pfam" id="PF03807"/>
    </source>
</evidence>
<comment type="caution">
    <text evidence="3">The sequence shown here is derived from an EMBL/GenBank/DDBJ whole genome shotgun (WGS) entry which is preliminary data.</text>
</comment>
<reference evidence="3" key="1">
    <citation type="submission" date="2021-02" db="EMBL/GenBank/DDBJ databases">
        <authorList>
            <person name="Dougan E. K."/>
            <person name="Rhodes N."/>
            <person name="Thang M."/>
            <person name="Chan C."/>
        </authorList>
    </citation>
    <scope>NUCLEOTIDE SEQUENCE</scope>
</reference>
<comment type="similarity">
    <text evidence="1">Belongs to the pyrroline-5-carboxylate reductase family.</text>
</comment>
<dbReference type="EMBL" id="CAJNNW010029534">
    <property type="protein sequence ID" value="CAE8700604.1"/>
    <property type="molecule type" value="Genomic_DNA"/>
</dbReference>
<accession>A0A813KEN7</accession>
<evidence type="ECO:0000313" key="3">
    <source>
        <dbReference type="EMBL" id="CAE8700604.1"/>
    </source>
</evidence>
<dbReference type="Pfam" id="PF03807">
    <property type="entry name" value="F420_oxidored"/>
    <property type="match status" value="1"/>
</dbReference>
<feature type="domain" description="Pyrroline-5-carboxylate reductase catalytic N-terminal" evidence="2">
    <location>
        <begin position="26"/>
        <end position="124"/>
    </location>
</feature>
<gene>
    <name evidence="3" type="ORF">PGLA2088_LOCUS31695</name>
</gene>
<proteinExistence type="inferred from homology"/>
<name>A0A813KEN7_POLGL</name>
<protein>
    <recommendedName>
        <fullName evidence="2">Pyrroline-5-carboxylate reductase catalytic N-terminal domain-containing protein</fullName>
    </recommendedName>
</protein>
<evidence type="ECO:0000313" key="4">
    <source>
        <dbReference type="Proteomes" id="UP000626109"/>
    </source>
</evidence>
<organism evidence="3 4">
    <name type="scientific">Polarella glacialis</name>
    <name type="common">Dinoflagellate</name>
    <dbReference type="NCBI Taxonomy" id="89957"/>
    <lineage>
        <taxon>Eukaryota</taxon>
        <taxon>Sar</taxon>
        <taxon>Alveolata</taxon>
        <taxon>Dinophyceae</taxon>
        <taxon>Suessiales</taxon>
        <taxon>Suessiaceae</taxon>
        <taxon>Polarella</taxon>
    </lineage>
</organism>